<feature type="compositionally biased region" description="Polar residues" evidence="1">
    <location>
        <begin position="38"/>
        <end position="54"/>
    </location>
</feature>
<accession>A0A4V2VTI5</accession>
<comment type="caution">
    <text evidence="2">The sequence shown here is derived from an EMBL/GenBank/DDBJ whole genome shotgun (WGS) entry which is preliminary data.</text>
</comment>
<feature type="region of interest" description="Disordered" evidence="1">
    <location>
        <begin position="35"/>
        <end position="80"/>
    </location>
</feature>
<evidence type="ECO:0000313" key="3">
    <source>
        <dbReference type="Proteomes" id="UP000295433"/>
    </source>
</evidence>
<dbReference type="AlphaFoldDB" id="A0A4V2VTI5"/>
<keyword evidence="3" id="KW-1185">Reference proteome</keyword>
<evidence type="ECO:0000256" key="1">
    <source>
        <dbReference type="SAM" id="MobiDB-lite"/>
    </source>
</evidence>
<name>A0A4V2VTI5_9GAMM</name>
<dbReference type="RefSeq" id="WP_132454992.1">
    <property type="nucleotide sequence ID" value="NZ_JAWIZJ010000003.1"/>
</dbReference>
<reference evidence="2 3" key="1">
    <citation type="submission" date="2019-03" db="EMBL/GenBank/DDBJ databases">
        <title>Genomic Encyclopedia of Type Strains, Phase IV (KMG-IV): sequencing the most valuable type-strain genomes for metagenomic binning, comparative biology and taxonomic classification.</title>
        <authorList>
            <person name="Goeker M."/>
        </authorList>
    </citation>
    <scope>NUCLEOTIDE SEQUENCE [LARGE SCALE GENOMIC DNA]</scope>
    <source>
        <strain evidence="2 3">DSM 16730</strain>
    </source>
</reference>
<evidence type="ECO:0000313" key="2">
    <source>
        <dbReference type="EMBL" id="TCV07057.1"/>
    </source>
</evidence>
<sequence>MVIPDIQIVNATTPATLPAAIGAAANPTVVAAMGQGNKADTSTNSDSQNMQGSEESAKVMLSSSKKRAALENDTPSPEQIKTQQKAASEYSLALTGIPLYNGKLISVIKYPDGNAEMFDAFTGQRVTQEDLALMDALYRSGEEQALHFESKTSYSNLSAAEVYQQIQELLQGVGSQENLV</sequence>
<dbReference type="Proteomes" id="UP000295433">
    <property type="component" value="Unassembled WGS sequence"/>
</dbReference>
<organism evidence="2 3">
    <name type="scientific">Samsonia erythrinae</name>
    <dbReference type="NCBI Taxonomy" id="160434"/>
    <lineage>
        <taxon>Bacteria</taxon>
        <taxon>Pseudomonadati</taxon>
        <taxon>Pseudomonadota</taxon>
        <taxon>Gammaproteobacteria</taxon>
        <taxon>Enterobacterales</taxon>
        <taxon>Pectobacteriaceae</taxon>
        <taxon>Samsonia</taxon>
    </lineage>
</organism>
<dbReference type="EMBL" id="SMBY01000003">
    <property type="protein sequence ID" value="TCV07057.1"/>
    <property type="molecule type" value="Genomic_DNA"/>
</dbReference>
<gene>
    <name evidence="2" type="ORF">EDC54_103315</name>
</gene>
<dbReference type="OrthoDB" id="6614743at2"/>
<proteinExistence type="predicted"/>
<protein>
    <submittedName>
        <fullName evidence="2">Uncharacterized protein</fullName>
    </submittedName>
</protein>